<name>A0A5B7FZG8_PORTR</name>
<proteinExistence type="predicted"/>
<organism evidence="2 3">
    <name type="scientific">Portunus trituberculatus</name>
    <name type="common">Swimming crab</name>
    <name type="synonym">Neptunus trituberculatus</name>
    <dbReference type="NCBI Taxonomy" id="210409"/>
    <lineage>
        <taxon>Eukaryota</taxon>
        <taxon>Metazoa</taxon>
        <taxon>Ecdysozoa</taxon>
        <taxon>Arthropoda</taxon>
        <taxon>Crustacea</taxon>
        <taxon>Multicrustacea</taxon>
        <taxon>Malacostraca</taxon>
        <taxon>Eumalacostraca</taxon>
        <taxon>Eucarida</taxon>
        <taxon>Decapoda</taxon>
        <taxon>Pleocyemata</taxon>
        <taxon>Brachyura</taxon>
        <taxon>Eubrachyura</taxon>
        <taxon>Portunoidea</taxon>
        <taxon>Portunidae</taxon>
        <taxon>Portuninae</taxon>
        <taxon>Portunus</taxon>
    </lineage>
</organism>
<dbReference type="Proteomes" id="UP000324222">
    <property type="component" value="Unassembled WGS sequence"/>
</dbReference>
<dbReference type="EMBL" id="VSRR010009686">
    <property type="protein sequence ID" value="MPC50717.1"/>
    <property type="molecule type" value="Genomic_DNA"/>
</dbReference>
<keyword evidence="1" id="KW-1133">Transmembrane helix</keyword>
<keyword evidence="1" id="KW-0472">Membrane</keyword>
<sequence length="80" mass="8918">MSVAWEILCTNRFDVIWLLRSPPPLLPPSLLRLASLSFLLFLFLFLLASSASQRDEMKCHFAPAFVSAPGLELVIISVLS</sequence>
<protein>
    <submittedName>
        <fullName evidence="2">Uncharacterized protein</fullName>
    </submittedName>
</protein>
<accession>A0A5B7FZG8</accession>
<dbReference type="AlphaFoldDB" id="A0A5B7FZG8"/>
<gene>
    <name evidence="2" type="ORF">E2C01_044546</name>
</gene>
<comment type="caution">
    <text evidence="2">The sequence shown here is derived from an EMBL/GenBank/DDBJ whole genome shotgun (WGS) entry which is preliminary data.</text>
</comment>
<evidence type="ECO:0000313" key="3">
    <source>
        <dbReference type="Proteomes" id="UP000324222"/>
    </source>
</evidence>
<evidence type="ECO:0000256" key="1">
    <source>
        <dbReference type="SAM" id="Phobius"/>
    </source>
</evidence>
<keyword evidence="1" id="KW-0812">Transmembrane</keyword>
<keyword evidence="3" id="KW-1185">Reference proteome</keyword>
<evidence type="ECO:0000313" key="2">
    <source>
        <dbReference type="EMBL" id="MPC50717.1"/>
    </source>
</evidence>
<reference evidence="2 3" key="1">
    <citation type="submission" date="2019-05" db="EMBL/GenBank/DDBJ databases">
        <title>Another draft genome of Portunus trituberculatus and its Hox gene families provides insights of decapod evolution.</title>
        <authorList>
            <person name="Jeong J.-H."/>
            <person name="Song I."/>
            <person name="Kim S."/>
            <person name="Choi T."/>
            <person name="Kim D."/>
            <person name="Ryu S."/>
            <person name="Kim W."/>
        </authorList>
    </citation>
    <scope>NUCLEOTIDE SEQUENCE [LARGE SCALE GENOMIC DNA]</scope>
    <source>
        <tissue evidence="2">Muscle</tissue>
    </source>
</reference>
<feature type="transmembrane region" description="Helical" evidence="1">
    <location>
        <begin position="29"/>
        <end position="48"/>
    </location>
</feature>